<protein>
    <submittedName>
        <fullName evidence="1">Uncharacterized protein</fullName>
    </submittedName>
</protein>
<proteinExistence type="predicted"/>
<dbReference type="RefSeq" id="WP_198499906.1">
    <property type="nucleotide sequence ID" value="NZ_CP065989.1"/>
</dbReference>
<gene>
    <name evidence="1" type="ORF">I6H47_02455</name>
</gene>
<dbReference type="AlphaFoldDB" id="A0A7T4A040"/>
<evidence type="ECO:0000313" key="2">
    <source>
        <dbReference type="Proteomes" id="UP000595374"/>
    </source>
</evidence>
<dbReference type="Proteomes" id="UP000595374">
    <property type="component" value="Chromosome"/>
</dbReference>
<organism evidence="1 2">
    <name type="scientific">Brevibacterium casei</name>
    <dbReference type="NCBI Taxonomy" id="33889"/>
    <lineage>
        <taxon>Bacteria</taxon>
        <taxon>Bacillati</taxon>
        <taxon>Actinomycetota</taxon>
        <taxon>Actinomycetes</taxon>
        <taxon>Micrococcales</taxon>
        <taxon>Brevibacteriaceae</taxon>
        <taxon>Brevibacterium</taxon>
    </lineage>
</organism>
<accession>A0A7T4A040</accession>
<evidence type="ECO:0000313" key="1">
    <source>
        <dbReference type="EMBL" id="QQB14861.1"/>
    </source>
</evidence>
<sequence>MWEERAAGLSEREADVSGAVEMIVETLEQWSMAHELPTSQNCSFVSSEVGGLGGVVTSAEPAEQNLVSRMERLLEWIDSING</sequence>
<dbReference type="EMBL" id="CP065989">
    <property type="protein sequence ID" value="QQB14861.1"/>
    <property type="molecule type" value="Genomic_DNA"/>
</dbReference>
<reference evidence="1 2" key="1">
    <citation type="submission" date="2020-12" db="EMBL/GenBank/DDBJ databases">
        <title>FDA dAtabase for Regulatory Grade micrObial Sequences (FDA-ARGOS): Supporting development and validation of Infectious Disease Dx tests.</title>
        <authorList>
            <person name="Sproer C."/>
            <person name="Gronow S."/>
            <person name="Severitt S."/>
            <person name="Schroder I."/>
            <person name="Tallon L."/>
            <person name="Sadzewicz L."/>
            <person name="Zhao X."/>
            <person name="Boylan J."/>
            <person name="Ott S."/>
            <person name="Bowen H."/>
            <person name="Vavikolanu K."/>
            <person name="Mehta A."/>
            <person name="Aluvathingal J."/>
            <person name="Nadendla S."/>
            <person name="Lowell S."/>
            <person name="Myers T."/>
            <person name="Yan Y."/>
            <person name="Sichtig H."/>
        </authorList>
    </citation>
    <scope>NUCLEOTIDE SEQUENCE [LARGE SCALE GENOMIC DNA]</scope>
    <source>
        <strain evidence="1 2">FDAARGOS_990</strain>
    </source>
</reference>
<name>A0A7T4A040_9MICO</name>